<reference evidence="1 2" key="1">
    <citation type="submission" date="2017-06" db="EMBL/GenBank/DDBJ databases">
        <authorList>
            <person name="Kim H.J."/>
            <person name="Triplett B.A."/>
        </authorList>
    </citation>
    <scope>NUCLEOTIDE SEQUENCE [LARGE SCALE GENOMIC DNA]</scope>
    <source>
        <strain evidence="1 2">CGMCC 4.5593</strain>
    </source>
</reference>
<sequence length="80" mass="9040">MIPADGVQLLVRARKLLGADWRFGDLRGLLATQPFLAARSAQLYALHRDLEHTPELRPHLLYATDHGLKTVWPTNSPESR</sequence>
<accession>A0A239PFI6</accession>
<gene>
    <name evidence="1" type="ORF">SAMN05421812_12444</name>
</gene>
<dbReference type="EMBL" id="FZPH01000024">
    <property type="protein sequence ID" value="SNT65595.1"/>
    <property type="molecule type" value="Genomic_DNA"/>
</dbReference>
<evidence type="ECO:0000313" key="2">
    <source>
        <dbReference type="Proteomes" id="UP000198362"/>
    </source>
</evidence>
<dbReference type="AlphaFoldDB" id="A0A239PFI6"/>
<name>A0A239PFI6_9ACTN</name>
<organism evidence="1 2">
    <name type="scientific">Asanoa hainanensis</name>
    <dbReference type="NCBI Taxonomy" id="560556"/>
    <lineage>
        <taxon>Bacteria</taxon>
        <taxon>Bacillati</taxon>
        <taxon>Actinomycetota</taxon>
        <taxon>Actinomycetes</taxon>
        <taxon>Micromonosporales</taxon>
        <taxon>Micromonosporaceae</taxon>
        <taxon>Asanoa</taxon>
    </lineage>
</organism>
<protein>
    <submittedName>
        <fullName evidence="1">Uncharacterized protein</fullName>
    </submittedName>
</protein>
<proteinExistence type="predicted"/>
<evidence type="ECO:0000313" key="1">
    <source>
        <dbReference type="EMBL" id="SNT65595.1"/>
    </source>
</evidence>
<keyword evidence="2" id="KW-1185">Reference proteome</keyword>
<dbReference type="Proteomes" id="UP000198362">
    <property type="component" value="Unassembled WGS sequence"/>
</dbReference>